<accession>A0A2B4RA21</accession>
<proteinExistence type="predicted"/>
<dbReference type="Proteomes" id="UP000225706">
    <property type="component" value="Unassembled WGS sequence"/>
</dbReference>
<sequence>MNSLFQQKETGAVLLVDASNAFNTPNRAAALQNIRVLFPALATFAINTYRAPARLFAMGGKELISSEGTTQGDPSAISIYALSRQPAHLSFTGSHKCTQAERELLALPVRIEGMGLINPSQAAVTEYAASANISGSLAQKIESQAHEPPDENEIHAVRREMRQMKNQYLKEKLDEVKSSISEKTVDLATQKGASSWLTVLPIKDTNFDLKKSEFQEAVKFKYDWEVPDTPSVSVCGDIFNVDHAMICKRDGFIIQHHDELRDLEEELLRMVCKGVEIQPVL</sequence>
<evidence type="ECO:0000313" key="2">
    <source>
        <dbReference type="Proteomes" id="UP000225706"/>
    </source>
</evidence>
<protein>
    <submittedName>
        <fullName evidence="1">Uncharacterized protein</fullName>
    </submittedName>
</protein>
<dbReference type="EMBL" id="LSMT01001076">
    <property type="protein sequence ID" value="PFX13082.1"/>
    <property type="molecule type" value="Genomic_DNA"/>
</dbReference>
<keyword evidence="2" id="KW-1185">Reference proteome</keyword>
<comment type="caution">
    <text evidence="1">The sequence shown here is derived from an EMBL/GenBank/DDBJ whole genome shotgun (WGS) entry which is preliminary data.</text>
</comment>
<reference evidence="2" key="1">
    <citation type="journal article" date="2017" name="bioRxiv">
        <title>Comparative analysis of the genomes of Stylophora pistillata and Acropora digitifera provides evidence for extensive differences between species of corals.</title>
        <authorList>
            <person name="Voolstra C.R."/>
            <person name="Li Y."/>
            <person name="Liew Y.J."/>
            <person name="Baumgarten S."/>
            <person name="Zoccola D."/>
            <person name="Flot J.-F."/>
            <person name="Tambutte S."/>
            <person name="Allemand D."/>
            <person name="Aranda M."/>
        </authorList>
    </citation>
    <scope>NUCLEOTIDE SEQUENCE [LARGE SCALE GENOMIC DNA]</scope>
</reference>
<evidence type="ECO:0000313" key="1">
    <source>
        <dbReference type="EMBL" id="PFX13082.1"/>
    </source>
</evidence>
<gene>
    <name evidence="1" type="ORF">AWC38_SpisGene22862</name>
</gene>
<organism evidence="1 2">
    <name type="scientific">Stylophora pistillata</name>
    <name type="common">Smooth cauliflower coral</name>
    <dbReference type="NCBI Taxonomy" id="50429"/>
    <lineage>
        <taxon>Eukaryota</taxon>
        <taxon>Metazoa</taxon>
        <taxon>Cnidaria</taxon>
        <taxon>Anthozoa</taxon>
        <taxon>Hexacorallia</taxon>
        <taxon>Scleractinia</taxon>
        <taxon>Astrocoeniina</taxon>
        <taxon>Pocilloporidae</taxon>
        <taxon>Stylophora</taxon>
    </lineage>
</organism>
<dbReference type="AlphaFoldDB" id="A0A2B4RA21"/>
<name>A0A2B4RA21_STYPI</name>